<dbReference type="AlphaFoldDB" id="A0A0U4BY13"/>
<sequence>MARKLPSTATPTPATLPYEAARRVANPPAAVLDFLQTTYAAAADLMCWDRPALERATVPDPAS</sequence>
<evidence type="ECO:0000256" key="1">
    <source>
        <dbReference type="SAM" id="MobiDB-lite"/>
    </source>
</evidence>
<feature type="region of interest" description="Disordered" evidence="1">
    <location>
        <begin position="1"/>
        <end position="20"/>
    </location>
</feature>
<keyword evidence="3" id="KW-1185">Reference proteome</keyword>
<organism evidence="2 3">
    <name type="scientific">Hymenobacter sedentarius</name>
    <dbReference type="NCBI Taxonomy" id="1411621"/>
    <lineage>
        <taxon>Bacteria</taxon>
        <taxon>Pseudomonadati</taxon>
        <taxon>Bacteroidota</taxon>
        <taxon>Cytophagia</taxon>
        <taxon>Cytophagales</taxon>
        <taxon>Hymenobacteraceae</taxon>
        <taxon>Hymenobacter</taxon>
    </lineage>
</organism>
<reference evidence="2 3" key="1">
    <citation type="submission" date="2015-12" db="EMBL/GenBank/DDBJ databases">
        <authorList>
            <person name="Shamseldin A."/>
            <person name="Moawad H."/>
            <person name="Abd El-Rahim W.M."/>
            <person name="Sadowsky M.J."/>
        </authorList>
    </citation>
    <scope>NUCLEOTIDE SEQUENCE [LARGE SCALE GENOMIC DNA]</scope>
    <source>
        <strain evidence="2 3">DG5B</strain>
    </source>
</reference>
<evidence type="ECO:0000313" key="3">
    <source>
        <dbReference type="Proteomes" id="UP000059542"/>
    </source>
</evidence>
<dbReference type="InterPro" id="IPR046038">
    <property type="entry name" value="DUF5996"/>
</dbReference>
<dbReference type="EMBL" id="CP013909">
    <property type="protein sequence ID" value="ALW85137.1"/>
    <property type="molecule type" value="Genomic_DNA"/>
</dbReference>
<name>A0A0U4BY13_9BACT</name>
<dbReference type="Proteomes" id="UP000059542">
    <property type="component" value="Chromosome"/>
</dbReference>
<dbReference type="Pfam" id="PF19459">
    <property type="entry name" value="DUF5996"/>
    <property type="match status" value="1"/>
</dbReference>
<accession>A0A0U4BY13</accession>
<proteinExistence type="predicted"/>
<evidence type="ECO:0000313" key="2">
    <source>
        <dbReference type="EMBL" id="ALW85137.1"/>
    </source>
</evidence>
<gene>
    <name evidence="2" type="ORF">AUC43_08550</name>
</gene>
<protein>
    <submittedName>
        <fullName evidence="2">Uncharacterized protein</fullName>
    </submittedName>
</protein>
<dbReference type="KEGG" id="hyg:AUC43_08550"/>